<dbReference type="CDD" id="cd14688">
    <property type="entry name" value="bZIP_YAP"/>
    <property type="match status" value="1"/>
</dbReference>
<dbReference type="AlphaFoldDB" id="A0AAN6IBF6"/>
<evidence type="ECO:0000313" key="4">
    <source>
        <dbReference type="EMBL" id="KAI1610840.1"/>
    </source>
</evidence>
<dbReference type="GO" id="GO:0090575">
    <property type="term" value="C:RNA polymerase II transcription regulator complex"/>
    <property type="evidence" value="ECO:0007669"/>
    <property type="project" value="TreeGrafter"/>
</dbReference>
<dbReference type="Gene3D" id="1.20.5.170">
    <property type="match status" value="1"/>
</dbReference>
<dbReference type="GO" id="GO:0000976">
    <property type="term" value="F:transcription cis-regulatory region binding"/>
    <property type="evidence" value="ECO:0007669"/>
    <property type="project" value="InterPro"/>
</dbReference>
<evidence type="ECO:0008006" key="6">
    <source>
        <dbReference type="Google" id="ProtNLM"/>
    </source>
</evidence>
<dbReference type="InterPro" id="IPR046347">
    <property type="entry name" value="bZIP_sf"/>
</dbReference>
<evidence type="ECO:0000256" key="2">
    <source>
        <dbReference type="ARBA" id="ARBA00023242"/>
    </source>
</evidence>
<evidence type="ECO:0000256" key="1">
    <source>
        <dbReference type="ARBA" id="ARBA00004123"/>
    </source>
</evidence>
<protein>
    <recommendedName>
        <fullName evidence="6">BZIP domain-containing protein</fullName>
    </recommendedName>
</protein>
<sequence>MRDIFRPLFRTPEERAANRKEQLRRAQRTFRERKENYLRLLEKQVTSLLKNEIDTQVQIQHLQSRVSRLEARLNESESENQKLHTFVGSHDGHGMGLAQAPNISANAMPGINDPSDRDPVNVVIWVESKGAQAAHLHIRNTSQGNNPGQLPSPDLSPIGNAHADAITKHESVSVGGQMMAQLRHPPQFSDKVCLMDMDLITVGMEFVLKLENPCLPHILQASSSEGQDQDSPHGHVHLATHALLCCSRDTPKALPSGSTWQAPKDTLKRLLDYSPELPIEDAEMTPVQAWQQITLHPHFHNLKLENLNVLSDRLLQDIKCYGFGAVIRQEFLEKLLSTT</sequence>
<reference evidence="4" key="1">
    <citation type="journal article" date="2022" name="bioRxiv">
        <title>Deciphering the potential niche of two novel black yeast fungi from a biological soil crust based on their genomes, phenotypes, and melanin regulation.</title>
        <authorList>
            <consortium name="DOE Joint Genome Institute"/>
            <person name="Carr E.C."/>
            <person name="Barton Q."/>
            <person name="Grambo S."/>
            <person name="Sullivan M."/>
            <person name="Renfro C.M."/>
            <person name="Kuo A."/>
            <person name="Pangilinan J."/>
            <person name="Lipzen A."/>
            <person name="Keymanesh K."/>
            <person name="Savage E."/>
            <person name="Barry K."/>
            <person name="Grigoriev I.V."/>
            <person name="Riekhof W.R."/>
            <person name="Harris S.S."/>
        </authorList>
    </citation>
    <scope>NUCLEOTIDE SEQUENCE</scope>
    <source>
        <strain evidence="4">JF 03-4F</strain>
    </source>
</reference>
<dbReference type="GO" id="GO:0001228">
    <property type="term" value="F:DNA-binding transcription activator activity, RNA polymerase II-specific"/>
    <property type="evidence" value="ECO:0007669"/>
    <property type="project" value="TreeGrafter"/>
</dbReference>
<dbReference type="PANTHER" id="PTHR40621:SF6">
    <property type="entry name" value="AP-1-LIKE TRANSCRIPTION FACTOR YAP1-RELATED"/>
    <property type="match status" value="1"/>
</dbReference>
<accession>A0AAN6IBF6</accession>
<name>A0AAN6IBF6_9EURO</name>
<evidence type="ECO:0000313" key="5">
    <source>
        <dbReference type="Proteomes" id="UP001203852"/>
    </source>
</evidence>
<feature type="coiled-coil region" evidence="3">
    <location>
        <begin position="31"/>
        <end position="79"/>
    </location>
</feature>
<dbReference type="Proteomes" id="UP001203852">
    <property type="component" value="Unassembled WGS sequence"/>
</dbReference>
<keyword evidence="3" id="KW-0175">Coiled coil</keyword>
<comment type="subcellular location">
    <subcellularLocation>
        <location evidence="1">Nucleus</location>
    </subcellularLocation>
</comment>
<organism evidence="4 5">
    <name type="scientific">Exophiala viscosa</name>
    <dbReference type="NCBI Taxonomy" id="2486360"/>
    <lineage>
        <taxon>Eukaryota</taxon>
        <taxon>Fungi</taxon>
        <taxon>Dikarya</taxon>
        <taxon>Ascomycota</taxon>
        <taxon>Pezizomycotina</taxon>
        <taxon>Eurotiomycetes</taxon>
        <taxon>Chaetothyriomycetidae</taxon>
        <taxon>Chaetothyriales</taxon>
        <taxon>Herpotrichiellaceae</taxon>
        <taxon>Exophiala</taxon>
    </lineage>
</organism>
<dbReference type="PANTHER" id="PTHR40621">
    <property type="entry name" value="TRANSCRIPTION FACTOR KAPC-RELATED"/>
    <property type="match status" value="1"/>
</dbReference>
<dbReference type="InterPro" id="IPR050936">
    <property type="entry name" value="AP-1-like"/>
</dbReference>
<dbReference type="SUPFAM" id="SSF57959">
    <property type="entry name" value="Leucine zipper domain"/>
    <property type="match status" value="1"/>
</dbReference>
<evidence type="ECO:0000256" key="3">
    <source>
        <dbReference type="SAM" id="Coils"/>
    </source>
</evidence>
<keyword evidence="5" id="KW-1185">Reference proteome</keyword>
<proteinExistence type="predicted"/>
<keyword evidence="2" id="KW-0539">Nucleus</keyword>
<gene>
    <name evidence="4" type="ORF">EDD36DRAFT_466848</name>
</gene>
<dbReference type="EMBL" id="MU404357">
    <property type="protein sequence ID" value="KAI1610840.1"/>
    <property type="molecule type" value="Genomic_DNA"/>
</dbReference>
<comment type="caution">
    <text evidence="4">The sequence shown here is derived from an EMBL/GenBank/DDBJ whole genome shotgun (WGS) entry which is preliminary data.</text>
</comment>